<comment type="caution">
    <text evidence="2">The sequence shown here is derived from an EMBL/GenBank/DDBJ whole genome shotgun (WGS) entry which is preliminary data.</text>
</comment>
<dbReference type="EMBL" id="JBHSFW010000017">
    <property type="protein sequence ID" value="MFC4620192.1"/>
    <property type="molecule type" value="Genomic_DNA"/>
</dbReference>
<accession>A0ABV9GQA7</accession>
<feature type="region of interest" description="Disordered" evidence="1">
    <location>
        <begin position="83"/>
        <end position="102"/>
    </location>
</feature>
<evidence type="ECO:0000256" key="1">
    <source>
        <dbReference type="SAM" id="MobiDB-lite"/>
    </source>
</evidence>
<gene>
    <name evidence="2" type="ORF">ACFO4N_15880</name>
</gene>
<evidence type="ECO:0000313" key="2">
    <source>
        <dbReference type="EMBL" id="MFC4620192.1"/>
    </source>
</evidence>
<name>A0ABV9GQA7_9BACL</name>
<protein>
    <recommendedName>
        <fullName evidence="4">BIG2 domain-containing protein</fullName>
    </recommendedName>
</protein>
<organism evidence="2 3">
    <name type="scientific">Camelliibacillus cellulosilyticus</name>
    <dbReference type="NCBI Taxonomy" id="2174486"/>
    <lineage>
        <taxon>Bacteria</taxon>
        <taxon>Bacillati</taxon>
        <taxon>Bacillota</taxon>
        <taxon>Bacilli</taxon>
        <taxon>Bacillales</taxon>
        <taxon>Sporolactobacillaceae</taxon>
        <taxon>Camelliibacillus</taxon>
    </lineage>
</organism>
<evidence type="ECO:0000313" key="3">
    <source>
        <dbReference type="Proteomes" id="UP001596022"/>
    </source>
</evidence>
<proteinExistence type="predicted"/>
<reference evidence="3" key="1">
    <citation type="journal article" date="2019" name="Int. J. Syst. Evol. Microbiol.">
        <title>The Global Catalogue of Microorganisms (GCM) 10K type strain sequencing project: providing services to taxonomists for standard genome sequencing and annotation.</title>
        <authorList>
            <consortium name="The Broad Institute Genomics Platform"/>
            <consortium name="The Broad Institute Genome Sequencing Center for Infectious Disease"/>
            <person name="Wu L."/>
            <person name="Ma J."/>
        </authorList>
    </citation>
    <scope>NUCLEOTIDE SEQUENCE [LARGE SCALE GENOMIC DNA]</scope>
    <source>
        <strain evidence="3">CGMCC 1.16306</strain>
    </source>
</reference>
<evidence type="ECO:0008006" key="4">
    <source>
        <dbReference type="Google" id="ProtNLM"/>
    </source>
</evidence>
<dbReference type="Proteomes" id="UP001596022">
    <property type="component" value="Unassembled WGS sequence"/>
</dbReference>
<keyword evidence="3" id="KW-1185">Reference proteome</keyword>
<sequence length="102" mass="10805">MVLVHSGDIPPVYAKRLTCQQKYPSGRGRIRQFRESEFADGTHNSARAQVISADGMHKSARAQVVSADGTGVSAKVQVVSADGARKSARAQVVSADEAHKSA</sequence>